<keyword evidence="4 9" id="KW-0732">Signal</keyword>
<keyword evidence="7" id="KW-0325">Glycoprotein</keyword>
<evidence type="ECO:0000256" key="8">
    <source>
        <dbReference type="SAM" id="Phobius"/>
    </source>
</evidence>
<evidence type="ECO:0000256" key="4">
    <source>
        <dbReference type="ARBA" id="ARBA00022729"/>
    </source>
</evidence>
<dbReference type="OrthoDB" id="10257284at2759"/>
<dbReference type="KEGG" id="nvi:100116521"/>
<comment type="catalytic activity">
    <reaction evidence="1">
        <text>a phosphate monoester + H2O = an alcohol + phosphate</text>
        <dbReference type="Rhea" id="RHEA:15017"/>
        <dbReference type="ChEBI" id="CHEBI:15377"/>
        <dbReference type="ChEBI" id="CHEBI:30879"/>
        <dbReference type="ChEBI" id="CHEBI:43474"/>
        <dbReference type="ChEBI" id="CHEBI:67140"/>
        <dbReference type="EC" id="3.1.3.2"/>
    </reaction>
</comment>
<evidence type="ECO:0000256" key="1">
    <source>
        <dbReference type="ARBA" id="ARBA00000032"/>
    </source>
</evidence>
<dbReference type="PANTHER" id="PTHR11567:SF211">
    <property type="entry name" value="PROSTATIC ACID PHOSPHATASE"/>
    <property type="match status" value="1"/>
</dbReference>
<evidence type="ECO:0000256" key="6">
    <source>
        <dbReference type="ARBA" id="ARBA00023157"/>
    </source>
</evidence>
<keyword evidence="8" id="KW-0812">Transmembrane</keyword>
<keyword evidence="8" id="KW-1133">Transmembrane helix</keyword>
<feature type="signal peptide" evidence="9">
    <location>
        <begin position="1"/>
        <end position="18"/>
    </location>
</feature>
<feature type="transmembrane region" description="Helical" evidence="8">
    <location>
        <begin position="376"/>
        <end position="403"/>
    </location>
</feature>
<dbReference type="SMR" id="A0A7M7G6A7"/>
<dbReference type="Gene3D" id="3.40.50.1240">
    <property type="entry name" value="Phosphoglycerate mutase-like"/>
    <property type="match status" value="1"/>
</dbReference>
<dbReference type="InterPro" id="IPR000560">
    <property type="entry name" value="His_Pase_clade-2"/>
</dbReference>
<comment type="similarity">
    <text evidence="2">Belongs to the histidine acid phosphatase family.</text>
</comment>
<dbReference type="Proteomes" id="UP000002358">
    <property type="component" value="Unassembled WGS sequence"/>
</dbReference>
<dbReference type="InParanoid" id="A0A7M7G6A7"/>
<accession>A0A7M7G6A7</accession>
<evidence type="ECO:0000256" key="7">
    <source>
        <dbReference type="ARBA" id="ARBA00023180"/>
    </source>
</evidence>
<evidence type="ECO:0000313" key="10">
    <source>
        <dbReference type="EnsemblMetazoa" id="XP_001600994"/>
    </source>
</evidence>
<dbReference type="EC" id="3.1.3.2" evidence="3"/>
<dbReference type="RefSeq" id="XP_001600994.2">
    <property type="nucleotide sequence ID" value="XM_001600944.6"/>
</dbReference>
<dbReference type="PANTHER" id="PTHR11567">
    <property type="entry name" value="ACID PHOSPHATASE-RELATED"/>
    <property type="match status" value="1"/>
</dbReference>
<organism evidence="10 11">
    <name type="scientific">Nasonia vitripennis</name>
    <name type="common">Parasitic wasp</name>
    <dbReference type="NCBI Taxonomy" id="7425"/>
    <lineage>
        <taxon>Eukaryota</taxon>
        <taxon>Metazoa</taxon>
        <taxon>Ecdysozoa</taxon>
        <taxon>Arthropoda</taxon>
        <taxon>Hexapoda</taxon>
        <taxon>Insecta</taxon>
        <taxon>Pterygota</taxon>
        <taxon>Neoptera</taxon>
        <taxon>Endopterygota</taxon>
        <taxon>Hymenoptera</taxon>
        <taxon>Apocrita</taxon>
        <taxon>Proctotrupomorpha</taxon>
        <taxon>Chalcidoidea</taxon>
        <taxon>Pteromalidae</taxon>
        <taxon>Pteromalinae</taxon>
        <taxon>Nasonia</taxon>
    </lineage>
</organism>
<dbReference type="InterPro" id="IPR050645">
    <property type="entry name" value="Histidine_acid_phosphatase"/>
</dbReference>
<keyword evidence="5" id="KW-0378">Hydrolase</keyword>
<dbReference type="InterPro" id="IPR033379">
    <property type="entry name" value="Acid_Pase_AS"/>
</dbReference>
<sequence>MRSLLCLLVLSLASFCSSSSDEALGKVIFANVLFRHGDRTPINPYPNDPYRDEAKWPVPFGQLTNIGKHQHLVLGQWLRNRYAHLLPQRYSLYDIYVMSTDVDRCLMSAEANLAGLYPPNGDQMWDIQSWMPIPVHTIPEAEDGLLSGKKYCDRYSYELQRVINSPEFKNIDKQNAKLYLYLSEKSGKSISNLENLEFLYNVLYIEELYNKTLPAWTKSVYPDKLKPWAEMSFTVETYNTLLKRLKSGPLLKNMIEHMHQKSKGALTPDRKLWIYSAHDETVANLMNTLNIFEPHCPPYAATLLVELRMNAKNEHVVTVFYKNSTEEPILLTVPGCIAVCPLDQFIRVTKDVVPEDWERECLMDFEKFRFSVNATAIIAILTSSILMLVILVMIIVTFVFWHYKREHNQYYLRLSMDGS</sequence>
<evidence type="ECO:0000313" key="11">
    <source>
        <dbReference type="Proteomes" id="UP000002358"/>
    </source>
</evidence>
<dbReference type="SUPFAM" id="SSF53254">
    <property type="entry name" value="Phosphoglycerate mutase-like"/>
    <property type="match status" value="1"/>
</dbReference>
<evidence type="ECO:0000256" key="5">
    <source>
        <dbReference type="ARBA" id="ARBA00022801"/>
    </source>
</evidence>
<dbReference type="AlphaFoldDB" id="A0A7M7G6A7"/>
<evidence type="ECO:0000256" key="2">
    <source>
        <dbReference type="ARBA" id="ARBA00005375"/>
    </source>
</evidence>
<protein>
    <recommendedName>
        <fullName evidence="3">acid phosphatase</fullName>
        <ecNumber evidence="3">3.1.3.2</ecNumber>
    </recommendedName>
</protein>
<keyword evidence="8" id="KW-0472">Membrane</keyword>
<reference evidence="10" key="1">
    <citation type="submission" date="2021-01" db="UniProtKB">
        <authorList>
            <consortium name="EnsemblMetazoa"/>
        </authorList>
    </citation>
    <scope>IDENTIFICATION</scope>
</reference>
<dbReference type="GeneID" id="100116521"/>
<evidence type="ECO:0000256" key="9">
    <source>
        <dbReference type="SAM" id="SignalP"/>
    </source>
</evidence>
<dbReference type="GO" id="GO:0003993">
    <property type="term" value="F:acid phosphatase activity"/>
    <property type="evidence" value="ECO:0007669"/>
    <property type="project" value="UniProtKB-EC"/>
</dbReference>
<keyword evidence="11" id="KW-1185">Reference proteome</keyword>
<feature type="chain" id="PRO_5029773698" description="acid phosphatase" evidence="9">
    <location>
        <begin position="19"/>
        <end position="419"/>
    </location>
</feature>
<evidence type="ECO:0000256" key="3">
    <source>
        <dbReference type="ARBA" id="ARBA00012646"/>
    </source>
</evidence>
<dbReference type="InterPro" id="IPR029033">
    <property type="entry name" value="His_PPase_superfam"/>
</dbReference>
<dbReference type="PROSITE" id="PS00616">
    <property type="entry name" value="HIS_ACID_PHOSPHAT_1"/>
    <property type="match status" value="1"/>
</dbReference>
<dbReference type="CDD" id="cd07061">
    <property type="entry name" value="HP_HAP_like"/>
    <property type="match status" value="1"/>
</dbReference>
<keyword evidence="6" id="KW-1015">Disulfide bond</keyword>
<dbReference type="Pfam" id="PF00328">
    <property type="entry name" value="His_Phos_2"/>
    <property type="match status" value="1"/>
</dbReference>
<proteinExistence type="inferred from homology"/>
<name>A0A7M7G6A7_NASVI</name>
<dbReference type="EnsemblMetazoa" id="XM_001600944">
    <property type="protein sequence ID" value="XP_001600994"/>
    <property type="gene ID" value="LOC100116521"/>
</dbReference>
<dbReference type="FunCoup" id="A0A7M7G6A7">
    <property type="interactions" value="590"/>
</dbReference>